<evidence type="ECO:0000313" key="1">
    <source>
        <dbReference type="EMBL" id="KWA70494.1"/>
    </source>
</evidence>
<name>A0A106PLS9_9BURK</name>
<gene>
    <name evidence="1" type="ORF">WL29_08165</name>
</gene>
<protein>
    <recommendedName>
        <fullName evidence="3">Tail assembly chaperone</fullName>
    </recommendedName>
</protein>
<organism evidence="1 2">
    <name type="scientific">Burkholderia ubonensis</name>
    <dbReference type="NCBI Taxonomy" id="101571"/>
    <lineage>
        <taxon>Bacteria</taxon>
        <taxon>Pseudomonadati</taxon>
        <taxon>Pseudomonadota</taxon>
        <taxon>Betaproteobacteria</taxon>
        <taxon>Burkholderiales</taxon>
        <taxon>Burkholderiaceae</taxon>
        <taxon>Burkholderia</taxon>
        <taxon>Burkholderia cepacia complex</taxon>
    </lineage>
</organism>
<accession>A0A106PLS9</accession>
<dbReference type="AlphaFoldDB" id="A0A106PLS9"/>
<dbReference type="EMBL" id="LPHD01000214">
    <property type="protein sequence ID" value="KWA70494.1"/>
    <property type="molecule type" value="Genomic_DNA"/>
</dbReference>
<evidence type="ECO:0000313" key="2">
    <source>
        <dbReference type="Proteomes" id="UP000060630"/>
    </source>
</evidence>
<comment type="caution">
    <text evidence="1">The sequence shown here is derived from an EMBL/GenBank/DDBJ whole genome shotgun (WGS) entry which is preliminary data.</text>
</comment>
<proteinExistence type="predicted"/>
<sequence length="134" mass="15071">MKIQTSTGEKEVTLHVFPALTGFDLDRRYRVDYVMERESRTKRLAYTLDVLAHAEVAGARLDNEQAINAALESWKNVEAVFHAVLAYNEVDLELAEEKARWFEFAGSELAASFVAEAAQLLAPLAQIIDQQKSE</sequence>
<reference evidence="1 2" key="1">
    <citation type="submission" date="2015-11" db="EMBL/GenBank/DDBJ databases">
        <title>Expanding the genomic diversity of Burkholderia species for the development of highly accurate diagnostics.</title>
        <authorList>
            <person name="Sahl J."/>
            <person name="Keim P."/>
            <person name="Wagner D."/>
        </authorList>
    </citation>
    <scope>NUCLEOTIDE SEQUENCE [LARGE SCALE GENOMIC DNA]</scope>
    <source>
        <strain evidence="1 2">MSMB2087WGS</strain>
    </source>
</reference>
<dbReference type="Proteomes" id="UP000060630">
    <property type="component" value="Unassembled WGS sequence"/>
</dbReference>
<evidence type="ECO:0008006" key="3">
    <source>
        <dbReference type="Google" id="ProtNLM"/>
    </source>
</evidence>